<gene>
    <name evidence="1" type="ORF">H8D96_15570</name>
</gene>
<protein>
    <submittedName>
        <fullName evidence="1">Uncharacterized protein</fullName>
    </submittedName>
</protein>
<name>A0A8J6P0A5_9BACT</name>
<evidence type="ECO:0000313" key="1">
    <source>
        <dbReference type="EMBL" id="MBC8433329.1"/>
    </source>
</evidence>
<organism evidence="1 2">
    <name type="scientific">Candidatus Desulfatibia vada</name>
    <dbReference type="NCBI Taxonomy" id="2841696"/>
    <lineage>
        <taxon>Bacteria</taxon>
        <taxon>Pseudomonadati</taxon>
        <taxon>Thermodesulfobacteriota</taxon>
        <taxon>Desulfobacteria</taxon>
        <taxon>Desulfobacterales</taxon>
        <taxon>Desulfobacterales incertae sedis</taxon>
        <taxon>Candidatus Desulfatibia</taxon>
    </lineage>
</organism>
<dbReference type="EMBL" id="JACNIG010000291">
    <property type="protein sequence ID" value="MBC8433329.1"/>
    <property type="molecule type" value="Genomic_DNA"/>
</dbReference>
<dbReference type="Proteomes" id="UP000605201">
    <property type="component" value="Unassembled WGS sequence"/>
</dbReference>
<reference evidence="1 2" key="1">
    <citation type="submission" date="2020-08" db="EMBL/GenBank/DDBJ databases">
        <title>Bridging the membrane lipid divide: bacteria of the FCB group superphylum have the potential to synthesize archaeal ether lipids.</title>
        <authorList>
            <person name="Villanueva L."/>
            <person name="Von Meijenfeldt F.A.B."/>
            <person name="Westbye A.B."/>
            <person name="Yadav S."/>
            <person name="Hopmans E.C."/>
            <person name="Dutilh B.E."/>
            <person name="Sinninghe Damste J.S."/>
        </authorList>
    </citation>
    <scope>NUCLEOTIDE SEQUENCE [LARGE SCALE GENOMIC DNA]</scope>
    <source>
        <strain evidence="1">NIOZ-UU17</strain>
    </source>
</reference>
<feature type="non-terminal residue" evidence="1">
    <location>
        <position position="1"/>
    </location>
</feature>
<comment type="caution">
    <text evidence="1">The sequence shown here is derived from an EMBL/GenBank/DDBJ whole genome shotgun (WGS) entry which is preliminary data.</text>
</comment>
<accession>A0A8J6P0A5</accession>
<dbReference type="AlphaFoldDB" id="A0A8J6P0A5"/>
<evidence type="ECO:0000313" key="2">
    <source>
        <dbReference type="Proteomes" id="UP000605201"/>
    </source>
</evidence>
<proteinExistence type="predicted"/>
<sequence>TTQIPVDEQLSGADVIKRVSTLENKFEQLEGLFGVSTVYINTLGDENWELEQPLNIAVEQRSSEDFTACLYDVDLYGYGESIPEALEDLKLVIVNQFEYLLQQKDKVELGNPLKKQFEFLNNILVSLNA</sequence>